<evidence type="ECO:0000256" key="9">
    <source>
        <dbReference type="RuleBase" id="RU365093"/>
    </source>
</evidence>
<dbReference type="Gene3D" id="2.40.30.170">
    <property type="match status" value="1"/>
</dbReference>
<keyword evidence="7 9" id="KW-1133">Transmembrane helix</keyword>
<evidence type="ECO:0000256" key="5">
    <source>
        <dbReference type="ARBA" id="ARBA00022519"/>
    </source>
</evidence>
<comment type="similarity">
    <text evidence="2 9">Belongs to the membrane fusion protein (MFP) (TC 8.A.1) family.</text>
</comment>
<feature type="coiled-coil region" evidence="10">
    <location>
        <begin position="158"/>
        <end position="185"/>
    </location>
</feature>
<comment type="subcellular location">
    <subcellularLocation>
        <location evidence="1 9">Cell inner membrane</location>
        <topology evidence="1 9">Single-pass membrane protein</topology>
    </subcellularLocation>
</comment>
<dbReference type="Gene3D" id="1.10.287.470">
    <property type="entry name" value="Helix hairpin bin"/>
    <property type="match status" value="1"/>
</dbReference>
<protein>
    <recommendedName>
        <fullName evidence="9">Membrane fusion protein (MFP) family protein</fullName>
    </recommendedName>
</protein>
<evidence type="ECO:0000313" key="14">
    <source>
        <dbReference type="Proteomes" id="UP000305881"/>
    </source>
</evidence>
<accession>A0A4V1IK33</accession>
<keyword evidence="14" id="KW-1185">Reference proteome</keyword>
<dbReference type="PRINTS" id="PR01490">
    <property type="entry name" value="RTXTOXIND"/>
</dbReference>
<dbReference type="Pfam" id="PF26002">
    <property type="entry name" value="Beta-barrel_AprE"/>
    <property type="match status" value="1"/>
</dbReference>
<dbReference type="InterPro" id="IPR058781">
    <property type="entry name" value="HH_AprE-like"/>
</dbReference>
<dbReference type="EMBL" id="CP035467">
    <property type="protein sequence ID" value="QCW83505.1"/>
    <property type="molecule type" value="Genomic_DNA"/>
</dbReference>
<dbReference type="STRING" id="675511.GCA_000341735_04337"/>
<dbReference type="Pfam" id="PF25994">
    <property type="entry name" value="HH_AprE"/>
    <property type="match status" value="1"/>
</dbReference>
<feature type="domain" description="AprE-like long alpha-helical hairpin" evidence="11">
    <location>
        <begin position="99"/>
        <end position="287"/>
    </location>
</feature>
<dbReference type="AlphaFoldDB" id="A0A4V1IK33"/>
<keyword evidence="6 9" id="KW-0812">Transmembrane</keyword>
<name>A0A4V1IK33_METBY</name>
<evidence type="ECO:0000256" key="8">
    <source>
        <dbReference type="ARBA" id="ARBA00023136"/>
    </source>
</evidence>
<proteinExistence type="inferred from homology"/>
<evidence type="ECO:0000256" key="4">
    <source>
        <dbReference type="ARBA" id="ARBA00022475"/>
    </source>
</evidence>
<dbReference type="InterPro" id="IPR050739">
    <property type="entry name" value="MFP"/>
</dbReference>
<keyword evidence="8 9" id="KW-0472">Membrane</keyword>
<keyword evidence="3 9" id="KW-0813">Transport</keyword>
<dbReference type="GO" id="GO:0005886">
    <property type="term" value="C:plasma membrane"/>
    <property type="evidence" value="ECO:0007669"/>
    <property type="project" value="UniProtKB-SubCell"/>
</dbReference>
<gene>
    <name evidence="13" type="ORF">EQU24_15565</name>
</gene>
<evidence type="ECO:0000256" key="2">
    <source>
        <dbReference type="ARBA" id="ARBA00009477"/>
    </source>
</evidence>
<dbReference type="NCBIfam" id="TIGR01843">
    <property type="entry name" value="type_I_hlyD"/>
    <property type="match status" value="1"/>
</dbReference>
<dbReference type="PANTHER" id="PTHR30386:SF17">
    <property type="entry name" value="ALKALINE PROTEASE SECRETION PROTEIN APRE"/>
    <property type="match status" value="1"/>
</dbReference>
<dbReference type="Proteomes" id="UP000305881">
    <property type="component" value="Chromosome"/>
</dbReference>
<dbReference type="RefSeq" id="WP_017842711.1">
    <property type="nucleotide sequence ID" value="NZ_CP035467.1"/>
</dbReference>
<dbReference type="PANTHER" id="PTHR30386">
    <property type="entry name" value="MEMBRANE FUSION SUBUNIT OF EMRAB-TOLC MULTIDRUG EFFLUX PUMP"/>
    <property type="match status" value="1"/>
</dbReference>
<keyword evidence="5 9" id="KW-0997">Cell inner membrane</keyword>
<feature type="coiled-coil region" evidence="10">
    <location>
        <begin position="217"/>
        <end position="280"/>
    </location>
</feature>
<evidence type="ECO:0000256" key="7">
    <source>
        <dbReference type="ARBA" id="ARBA00022989"/>
    </source>
</evidence>
<dbReference type="Gene3D" id="2.40.50.100">
    <property type="match status" value="1"/>
</dbReference>
<evidence type="ECO:0000256" key="10">
    <source>
        <dbReference type="SAM" id="Coils"/>
    </source>
</evidence>
<dbReference type="OrthoDB" id="9775513at2"/>
<dbReference type="InterPro" id="IPR010129">
    <property type="entry name" value="T1SS_HlyD"/>
</dbReference>
<dbReference type="KEGG" id="mbur:EQU24_15565"/>
<evidence type="ECO:0000313" key="13">
    <source>
        <dbReference type="EMBL" id="QCW83505.1"/>
    </source>
</evidence>
<evidence type="ECO:0000259" key="11">
    <source>
        <dbReference type="Pfam" id="PF25994"/>
    </source>
</evidence>
<sequence length="441" mass="48390">MTENSALINSEPTALHTDDKPIRLIGVIIVLATFGVFGGWAVLAPLDSSALAPGIVVVKSYKKTVQHLDGGIVAKILAQDGDFVEEGQPLVILDDTQIKAQLGIAYSQKINLAAQVARLRAERDQLPEVVYPEFLDVSDDPRVIETKQAENHVFRARKNAYQGEIAVLEQRIGQIKSKINGLKNQIASKEILVKSYAGEIKDLQELLAEGFADRQRLRDLERSHAQQTGEIAQLHAEAASNEILIGETRLQILQTQKQFQQEVTAKLSEAQAGLNDAEERVTANRDKLDRIVIKSPAAGMVLGLSVHTEGGVIVAGEPILNIVPKDVDLIVEAKVSPIDIDRVSVGLQSEVRFSAFKQATTPKMEGRVIHLSADSFTDERTGESYYQAHIELTPESQIDLGELQLLPGMPVEVLINTGERTLFEYLAQPITNAFARSFIED</sequence>
<keyword evidence="4 9" id="KW-1003">Cell membrane</keyword>
<evidence type="ECO:0000256" key="6">
    <source>
        <dbReference type="ARBA" id="ARBA00022692"/>
    </source>
</evidence>
<reference evidence="14" key="1">
    <citation type="journal article" date="2019" name="J. Bacteriol.">
        <title>A Mutagenic Screen Identifies a TonB-Dependent Receptor Required for the Lanthanide Metal Switch in the Type I Methanotroph 'Methylotuvimicrobium buryatense' 5GB1C.</title>
        <authorList>
            <person name="Groom J.D."/>
            <person name="Ford S.M."/>
            <person name="Pesesky M.W."/>
            <person name="Lidstrom M.E."/>
        </authorList>
    </citation>
    <scope>NUCLEOTIDE SEQUENCE [LARGE SCALE GENOMIC DNA]</scope>
    <source>
        <strain evidence="14">5GB1C</strain>
    </source>
</reference>
<evidence type="ECO:0000259" key="12">
    <source>
        <dbReference type="Pfam" id="PF26002"/>
    </source>
</evidence>
<feature type="transmembrane region" description="Helical" evidence="9">
    <location>
        <begin position="21"/>
        <end position="43"/>
    </location>
</feature>
<keyword evidence="10" id="KW-0175">Coiled coil</keyword>
<dbReference type="InterPro" id="IPR058982">
    <property type="entry name" value="Beta-barrel_AprE"/>
</dbReference>
<evidence type="ECO:0000256" key="3">
    <source>
        <dbReference type="ARBA" id="ARBA00022448"/>
    </source>
</evidence>
<feature type="domain" description="AprE-like beta-barrel" evidence="12">
    <location>
        <begin position="329"/>
        <end position="418"/>
    </location>
</feature>
<dbReference type="GO" id="GO:0015031">
    <property type="term" value="P:protein transport"/>
    <property type="evidence" value="ECO:0007669"/>
    <property type="project" value="InterPro"/>
</dbReference>
<organism evidence="13 14">
    <name type="scientific">Methylotuvimicrobium buryatense</name>
    <name type="common">Methylomicrobium buryatense</name>
    <dbReference type="NCBI Taxonomy" id="95641"/>
    <lineage>
        <taxon>Bacteria</taxon>
        <taxon>Pseudomonadati</taxon>
        <taxon>Pseudomonadota</taxon>
        <taxon>Gammaproteobacteria</taxon>
        <taxon>Methylococcales</taxon>
        <taxon>Methylococcaceae</taxon>
        <taxon>Methylotuvimicrobium</taxon>
    </lineage>
</organism>
<evidence type="ECO:0000256" key="1">
    <source>
        <dbReference type="ARBA" id="ARBA00004377"/>
    </source>
</evidence>